<evidence type="ECO:0008006" key="3">
    <source>
        <dbReference type="Google" id="ProtNLM"/>
    </source>
</evidence>
<keyword evidence="2" id="KW-1185">Reference proteome</keyword>
<dbReference type="SUPFAM" id="SSF48452">
    <property type="entry name" value="TPR-like"/>
    <property type="match status" value="1"/>
</dbReference>
<dbReference type="GeneID" id="10838405"/>
<evidence type="ECO:0000313" key="1">
    <source>
        <dbReference type="EMBL" id="AEH25499.1"/>
    </source>
</evidence>
<gene>
    <name evidence="1" type="ordered locus">PYCH_18440</name>
</gene>
<dbReference type="STRING" id="529709.PYCH_18440"/>
<dbReference type="Proteomes" id="UP000008386">
    <property type="component" value="Chromosome"/>
</dbReference>
<sequence>MTFESIREALRQGNTKLALKIAEGIRDPFSKLRAYSFIAKRIEDDETIELTISRMFEALKGIRGEVEIVRALSLIGYTAYWVGKVRLGDKAFSDAETLANRINYLPWRALALGYIGYYLALAEPPSEALRFFEKAVLTLLRSRGPYSELVSTAIRLAGLIVSAGDETSNEKALEMYSLARDLYMEFNMRMRAKVIEEKIAFVEGVLKEKNVQIVKLLEMGDIDRAILGVRYLEPKDRIGALLEIAYWLFLHNRSDLAVAVLEDAYDAMLLYKVRPDETEIERVAYKFLKLGALEEALTLTGLLKDREKVDRLLSRIALAYAKRGDIGKALNMAEGIKNELVKRRLLRKLEELGGEEHVGHEQGLQTSGGGEKR</sequence>
<dbReference type="HOGENOM" id="CLU_065737_0_0_2"/>
<dbReference type="InterPro" id="IPR011990">
    <property type="entry name" value="TPR-like_helical_dom_sf"/>
</dbReference>
<accession>F8AI31</accession>
<evidence type="ECO:0000313" key="2">
    <source>
        <dbReference type="Proteomes" id="UP000008386"/>
    </source>
</evidence>
<dbReference type="KEGG" id="pya:PYCH_18440"/>
<dbReference type="Gene3D" id="1.25.40.10">
    <property type="entry name" value="Tetratricopeptide repeat domain"/>
    <property type="match status" value="1"/>
</dbReference>
<dbReference type="EMBL" id="CP002779">
    <property type="protein sequence ID" value="AEH25499.1"/>
    <property type="molecule type" value="Genomic_DNA"/>
</dbReference>
<proteinExistence type="predicted"/>
<dbReference type="OrthoDB" id="103674at2157"/>
<organism evidence="1 2">
    <name type="scientific">Pyrococcus yayanosii (strain CH1 / JCM 16557)</name>
    <dbReference type="NCBI Taxonomy" id="529709"/>
    <lineage>
        <taxon>Archaea</taxon>
        <taxon>Methanobacteriati</taxon>
        <taxon>Methanobacteriota</taxon>
        <taxon>Thermococci</taxon>
        <taxon>Thermococcales</taxon>
        <taxon>Thermococcaceae</taxon>
        <taxon>Pyrococcus</taxon>
    </lineage>
</organism>
<name>F8AI31_PYRYC</name>
<dbReference type="AlphaFoldDB" id="F8AI31"/>
<reference evidence="1 2" key="1">
    <citation type="journal article" date="2011" name="J. Bacteriol.">
        <title>Complete genome sequence of the obligate piezophilic hyperthermophilic archaeon Pyrococcus yayanosii CH1.</title>
        <authorList>
            <person name="Jun X."/>
            <person name="Lupeng L."/>
            <person name="Minjuan X."/>
            <person name="Oger P."/>
            <person name="Fengping W."/>
            <person name="Jebbar M."/>
            <person name="Xiang X."/>
        </authorList>
    </citation>
    <scope>NUCLEOTIDE SEQUENCE [LARGE SCALE GENOMIC DNA]</scope>
    <source>
        <strain evidence="2">CH1 / JCM 16557</strain>
    </source>
</reference>
<dbReference type="RefSeq" id="WP_013906555.1">
    <property type="nucleotide sequence ID" value="NC_015680.1"/>
</dbReference>
<dbReference type="eggNOG" id="arCOG03827">
    <property type="taxonomic scope" value="Archaea"/>
</dbReference>
<protein>
    <recommendedName>
        <fullName evidence="3">TRP-repeat-containing protein</fullName>
    </recommendedName>
</protein>